<evidence type="ECO:0000313" key="2">
    <source>
        <dbReference type="EMBL" id="MCI73354.1"/>
    </source>
</evidence>
<feature type="region of interest" description="Disordered" evidence="1">
    <location>
        <begin position="1"/>
        <end position="43"/>
    </location>
</feature>
<evidence type="ECO:0000256" key="1">
    <source>
        <dbReference type="SAM" id="MobiDB-lite"/>
    </source>
</evidence>
<keyword evidence="3" id="KW-1185">Reference proteome</keyword>
<feature type="compositionally biased region" description="Low complexity" evidence="1">
    <location>
        <begin position="19"/>
        <end position="33"/>
    </location>
</feature>
<sequence>MASAGDSSSGFAQRRNIETSGRNSTGNSGSISSVIRRRPQHCK</sequence>
<dbReference type="AlphaFoldDB" id="A0A392UL52"/>
<protein>
    <submittedName>
        <fullName evidence="2">Uncharacterized protein</fullName>
    </submittedName>
</protein>
<reference evidence="2 3" key="1">
    <citation type="journal article" date="2018" name="Front. Plant Sci.">
        <title>Red Clover (Trifolium pratense) and Zigzag Clover (T. medium) - A Picture of Genomic Similarities and Differences.</title>
        <authorList>
            <person name="Dluhosova J."/>
            <person name="Istvanek J."/>
            <person name="Nedelnik J."/>
            <person name="Repkova J."/>
        </authorList>
    </citation>
    <scope>NUCLEOTIDE SEQUENCE [LARGE SCALE GENOMIC DNA]</scope>
    <source>
        <strain evidence="3">cv. 10/8</strain>
        <tissue evidence="2">Leaf</tissue>
    </source>
</reference>
<accession>A0A392UL52</accession>
<dbReference type="Proteomes" id="UP000265520">
    <property type="component" value="Unassembled WGS sequence"/>
</dbReference>
<feature type="non-terminal residue" evidence="2">
    <location>
        <position position="43"/>
    </location>
</feature>
<feature type="compositionally biased region" description="Polar residues" evidence="1">
    <location>
        <begin position="1"/>
        <end position="11"/>
    </location>
</feature>
<name>A0A392UL52_9FABA</name>
<proteinExistence type="predicted"/>
<comment type="caution">
    <text evidence="2">The sequence shown here is derived from an EMBL/GenBank/DDBJ whole genome shotgun (WGS) entry which is preliminary data.</text>
</comment>
<evidence type="ECO:0000313" key="3">
    <source>
        <dbReference type="Proteomes" id="UP000265520"/>
    </source>
</evidence>
<dbReference type="EMBL" id="LXQA010836662">
    <property type="protein sequence ID" value="MCI73354.1"/>
    <property type="molecule type" value="Genomic_DNA"/>
</dbReference>
<organism evidence="2 3">
    <name type="scientific">Trifolium medium</name>
    <dbReference type="NCBI Taxonomy" id="97028"/>
    <lineage>
        <taxon>Eukaryota</taxon>
        <taxon>Viridiplantae</taxon>
        <taxon>Streptophyta</taxon>
        <taxon>Embryophyta</taxon>
        <taxon>Tracheophyta</taxon>
        <taxon>Spermatophyta</taxon>
        <taxon>Magnoliopsida</taxon>
        <taxon>eudicotyledons</taxon>
        <taxon>Gunneridae</taxon>
        <taxon>Pentapetalae</taxon>
        <taxon>rosids</taxon>
        <taxon>fabids</taxon>
        <taxon>Fabales</taxon>
        <taxon>Fabaceae</taxon>
        <taxon>Papilionoideae</taxon>
        <taxon>50 kb inversion clade</taxon>
        <taxon>NPAAA clade</taxon>
        <taxon>Hologalegina</taxon>
        <taxon>IRL clade</taxon>
        <taxon>Trifolieae</taxon>
        <taxon>Trifolium</taxon>
    </lineage>
</organism>